<comment type="caution">
    <text evidence="2">The sequence shown here is derived from an EMBL/GenBank/DDBJ whole genome shotgun (WGS) entry which is preliminary data.</text>
</comment>
<dbReference type="RefSeq" id="WP_123591732.1">
    <property type="nucleotide sequence ID" value="NZ_AYKF01000099.1"/>
</dbReference>
<sequence length="136" mass="15043">MTDQSEPTIPDLVAAALAFVRTEPDDSLYLAETALSEAEAEVARLERSQAEERAAMARRAMHTLRDASAHRADGSTCHEDTRGRVYCAFHIRQAAAKSATQPHLDRAREVAELARAAYRHIENAMQEHAPELVALH</sequence>
<gene>
    <name evidence="2" type="ORF">SAHL_12450</name>
</gene>
<keyword evidence="1" id="KW-0175">Coiled coil</keyword>
<accession>A0A423PMH2</accession>
<evidence type="ECO:0000256" key="1">
    <source>
        <dbReference type="SAM" id="Coils"/>
    </source>
</evidence>
<name>A0A423PMH2_9GAMM</name>
<feature type="coiled-coil region" evidence="1">
    <location>
        <begin position="28"/>
        <end position="67"/>
    </location>
</feature>
<proteinExistence type="predicted"/>
<dbReference type="EMBL" id="AYKF01000099">
    <property type="protein sequence ID" value="ROO26778.1"/>
    <property type="molecule type" value="Genomic_DNA"/>
</dbReference>
<dbReference type="Proteomes" id="UP000285123">
    <property type="component" value="Unassembled WGS sequence"/>
</dbReference>
<protein>
    <submittedName>
        <fullName evidence="2">Uncharacterized protein</fullName>
    </submittedName>
</protein>
<evidence type="ECO:0000313" key="3">
    <source>
        <dbReference type="Proteomes" id="UP000285123"/>
    </source>
</evidence>
<dbReference type="AlphaFoldDB" id="A0A423PMH2"/>
<organism evidence="2 3">
    <name type="scientific">Salinisphaera orenii YIM 95161</name>
    <dbReference type="NCBI Taxonomy" id="1051139"/>
    <lineage>
        <taxon>Bacteria</taxon>
        <taxon>Pseudomonadati</taxon>
        <taxon>Pseudomonadota</taxon>
        <taxon>Gammaproteobacteria</taxon>
        <taxon>Salinisphaerales</taxon>
        <taxon>Salinisphaeraceae</taxon>
        <taxon>Salinisphaera</taxon>
    </lineage>
</organism>
<reference evidence="2 3" key="1">
    <citation type="submission" date="2013-10" db="EMBL/GenBank/DDBJ databases">
        <title>Salinisphaera halophila YIM 95161 Genome Sequencing.</title>
        <authorList>
            <person name="Lai Q."/>
            <person name="Li C."/>
            <person name="Shao Z."/>
        </authorList>
    </citation>
    <scope>NUCLEOTIDE SEQUENCE [LARGE SCALE GENOMIC DNA]</scope>
    <source>
        <strain evidence="2 3">YIM 95161</strain>
    </source>
</reference>
<evidence type="ECO:0000313" key="2">
    <source>
        <dbReference type="EMBL" id="ROO26778.1"/>
    </source>
</evidence>